<proteinExistence type="predicted"/>
<evidence type="ECO:0000256" key="1">
    <source>
        <dbReference type="SAM" id="MobiDB-lite"/>
    </source>
</evidence>
<gene>
    <name evidence="2" type="ORF">HJG60_003937</name>
</gene>
<evidence type="ECO:0000313" key="3">
    <source>
        <dbReference type="Proteomes" id="UP000664940"/>
    </source>
</evidence>
<comment type="caution">
    <text evidence="2">The sequence shown here is derived from an EMBL/GenBank/DDBJ whole genome shotgun (WGS) entry which is preliminary data.</text>
</comment>
<dbReference type="EMBL" id="JABVXQ010000004">
    <property type="protein sequence ID" value="KAF6113473.1"/>
    <property type="molecule type" value="Genomic_DNA"/>
</dbReference>
<feature type="region of interest" description="Disordered" evidence="1">
    <location>
        <begin position="100"/>
        <end position="119"/>
    </location>
</feature>
<feature type="region of interest" description="Disordered" evidence="1">
    <location>
        <begin position="1"/>
        <end position="38"/>
    </location>
</feature>
<protein>
    <submittedName>
        <fullName evidence="2">Dynein axonemal heavy chain 7</fullName>
    </submittedName>
</protein>
<dbReference type="Proteomes" id="UP000664940">
    <property type="component" value="Unassembled WGS sequence"/>
</dbReference>
<dbReference type="AlphaFoldDB" id="A0A834ALZ0"/>
<accession>A0A834ALZ0</accession>
<name>A0A834ALZ0_9CHIR</name>
<organism evidence="2 3">
    <name type="scientific">Phyllostomus discolor</name>
    <name type="common">pale spear-nosed bat</name>
    <dbReference type="NCBI Taxonomy" id="89673"/>
    <lineage>
        <taxon>Eukaryota</taxon>
        <taxon>Metazoa</taxon>
        <taxon>Chordata</taxon>
        <taxon>Craniata</taxon>
        <taxon>Vertebrata</taxon>
        <taxon>Euteleostomi</taxon>
        <taxon>Mammalia</taxon>
        <taxon>Eutheria</taxon>
        <taxon>Laurasiatheria</taxon>
        <taxon>Chiroptera</taxon>
        <taxon>Yangochiroptera</taxon>
        <taxon>Phyllostomidae</taxon>
        <taxon>Phyllostominae</taxon>
        <taxon>Phyllostomus</taxon>
    </lineage>
</organism>
<evidence type="ECO:0000313" key="2">
    <source>
        <dbReference type="EMBL" id="KAF6113473.1"/>
    </source>
</evidence>
<sequence>MSSEQDKSTSKGKSKTPVRFLPQLSTDKPGSKEKTKMSGRVLPQLAMVSTKPQWQQAAPSFHLSLKEEDDIPEQFRVKNELSYAEYKEYVGKKGTLLDQVEDSRAGPSTSKSKGKYPHKERENFRSTLVNIIMQEDAVVDSPTPDESAFPKLTTSAIEKDILRYYYYIHHGIDTDHIAPMEDSWLEHVLNLVPQHLKVLTNSILTLSDEMREDYLLSVKKSIVDFVLKDPREKDDKKTDELPPHRAEMKILPKPWRKSFLAARSYIRDHLNAINPTMLAVLDLWHSTFKKLRLVDVEEFHNCQEALEMSNFQTIVMRHLETAKETLLKM</sequence>
<reference evidence="2 3" key="1">
    <citation type="journal article" date="2020" name="Nature">
        <title>Six reference-quality genomes reveal evolution of bat adaptations.</title>
        <authorList>
            <person name="Jebb D."/>
            <person name="Huang Z."/>
            <person name="Pippel M."/>
            <person name="Hughes G.M."/>
            <person name="Lavrichenko K."/>
            <person name="Devanna P."/>
            <person name="Winkler S."/>
            <person name="Jermiin L.S."/>
            <person name="Skirmuntt E.C."/>
            <person name="Katzourakis A."/>
            <person name="Burkitt-Gray L."/>
            <person name="Ray D.A."/>
            <person name="Sullivan K.A.M."/>
            <person name="Roscito J.G."/>
            <person name="Kirilenko B.M."/>
            <person name="Davalos L.M."/>
            <person name="Corthals A.P."/>
            <person name="Power M.L."/>
            <person name="Jones G."/>
            <person name="Ransome R.D."/>
            <person name="Dechmann D.K.N."/>
            <person name="Locatelli A.G."/>
            <person name="Puechmaille S.J."/>
            <person name="Fedrigo O."/>
            <person name="Jarvis E.D."/>
            <person name="Hiller M."/>
            <person name="Vernes S.C."/>
            <person name="Myers E.W."/>
            <person name="Teeling E.C."/>
        </authorList>
    </citation>
    <scope>NUCLEOTIDE SEQUENCE [LARGE SCALE GENOMIC DNA]</scope>
    <source>
        <strain evidence="2">Bat1K_MPI-CBG_1</strain>
    </source>
</reference>